<reference evidence="9" key="1">
    <citation type="journal article" date="2016" name="Nature">
        <title>The genome of the seagrass Zostera marina reveals angiosperm adaptation to the sea.</title>
        <authorList>
            <person name="Olsen J.L."/>
            <person name="Rouze P."/>
            <person name="Verhelst B."/>
            <person name="Lin Y.-C."/>
            <person name="Bayer T."/>
            <person name="Collen J."/>
            <person name="Dattolo E."/>
            <person name="De Paoli E."/>
            <person name="Dittami S."/>
            <person name="Maumus F."/>
            <person name="Michel G."/>
            <person name="Kersting A."/>
            <person name="Lauritano C."/>
            <person name="Lohaus R."/>
            <person name="Toepel M."/>
            <person name="Tonon T."/>
            <person name="Vanneste K."/>
            <person name="Amirebrahimi M."/>
            <person name="Brakel J."/>
            <person name="Bostroem C."/>
            <person name="Chovatia M."/>
            <person name="Grimwood J."/>
            <person name="Jenkins J.W."/>
            <person name="Jueterbock A."/>
            <person name="Mraz A."/>
            <person name="Stam W.T."/>
            <person name="Tice H."/>
            <person name="Bornberg-Bauer E."/>
            <person name="Green P.J."/>
            <person name="Pearson G.A."/>
            <person name="Procaccini G."/>
            <person name="Duarte C.M."/>
            <person name="Schmutz J."/>
            <person name="Reusch T.B.H."/>
            <person name="Van de Peer Y."/>
        </authorList>
    </citation>
    <scope>NUCLEOTIDE SEQUENCE [LARGE SCALE GENOMIC DNA]</scope>
    <source>
        <strain evidence="9">cv. Finnish</strain>
    </source>
</reference>
<dbReference type="EMBL" id="LFYR01000727">
    <property type="protein sequence ID" value="KMZ70589.1"/>
    <property type="molecule type" value="Genomic_DNA"/>
</dbReference>
<feature type="transmembrane region" description="Helical" evidence="5">
    <location>
        <begin position="202"/>
        <end position="223"/>
    </location>
</feature>
<dbReference type="InterPro" id="IPR036259">
    <property type="entry name" value="MFS_trans_sf"/>
</dbReference>
<dbReference type="Proteomes" id="UP000036987">
    <property type="component" value="Unassembled WGS sequence"/>
</dbReference>
<evidence type="ECO:0000259" key="6">
    <source>
        <dbReference type="Pfam" id="PF06813"/>
    </source>
</evidence>
<feature type="transmembrane region" description="Helical" evidence="5">
    <location>
        <begin position="129"/>
        <end position="153"/>
    </location>
</feature>
<dbReference type="PANTHER" id="PTHR21576">
    <property type="entry name" value="UNCHARACTERIZED NODULIN-LIKE PROTEIN"/>
    <property type="match status" value="1"/>
</dbReference>
<feature type="transmembrane region" description="Helical" evidence="5">
    <location>
        <begin position="267"/>
        <end position="287"/>
    </location>
</feature>
<dbReference type="OMA" id="VPFHAYV"/>
<dbReference type="Pfam" id="PF06813">
    <property type="entry name" value="Nodulin-like"/>
    <property type="match status" value="1"/>
</dbReference>
<feature type="domain" description="Nodulin-like" evidence="6">
    <location>
        <begin position="1"/>
        <end position="149"/>
    </location>
</feature>
<accession>A0A0K9PNP8</accession>
<evidence type="ECO:0000256" key="5">
    <source>
        <dbReference type="SAM" id="Phobius"/>
    </source>
</evidence>
<gene>
    <name evidence="8" type="ORF">ZOSMA_199G00260</name>
</gene>
<feature type="transmembrane region" description="Helical" evidence="5">
    <location>
        <begin position="36"/>
        <end position="58"/>
    </location>
</feature>
<dbReference type="OrthoDB" id="410267at2759"/>
<name>A0A0K9PNP8_ZOSMR</name>
<keyword evidence="3 5" id="KW-1133">Transmembrane helix</keyword>
<proteinExistence type="predicted"/>
<protein>
    <submittedName>
        <fullName evidence="8">Nodulin-like / Major Facilitator Superfamily protein</fullName>
    </submittedName>
</protein>
<evidence type="ECO:0000313" key="8">
    <source>
        <dbReference type="EMBL" id="KMZ70589.1"/>
    </source>
</evidence>
<dbReference type="PANTHER" id="PTHR21576:SF167">
    <property type="entry name" value="OS09G0536700 PROTEIN"/>
    <property type="match status" value="1"/>
</dbReference>
<evidence type="ECO:0000256" key="1">
    <source>
        <dbReference type="ARBA" id="ARBA00004141"/>
    </source>
</evidence>
<feature type="transmembrane region" description="Helical" evidence="5">
    <location>
        <begin position="104"/>
        <end position="123"/>
    </location>
</feature>
<dbReference type="SUPFAM" id="SSF103473">
    <property type="entry name" value="MFS general substrate transporter"/>
    <property type="match status" value="1"/>
</dbReference>
<feature type="domain" description="NFD4 C-terminal" evidence="7">
    <location>
        <begin position="197"/>
        <end position="370"/>
    </location>
</feature>
<dbReference type="GO" id="GO:0016020">
    <property type="term" value="C:membrane"/>
    <property type="evidence" value="ECO:0000318"/>
    <property type="project" value="GO_Central"/>
</dbReference>
<evidence type="ECO:0000259" key="7">
    <source>
        <dbReference type="Pfam" id="PF23262"/>
    </source>
</evidence>
<organism evidence="8 9">
    <name type="scientific">Zostera marina</name>
    <name type="common">Eelgrass</name>
    <dbReference type="NCBI Taxonomy" id="29655"/>
    <lineage>
        <taxon>Eukaryota</taxon>
        <taxon>Viridiplantae</taxon>
        <taxon>Streptophyta</taxon>
        <taxon>Embryophyta</taxon>
        <taxon>Tracheophyta</taxon>
        <taxon>Spermatophyta</taxon>
        <taxon>Magnoliopsida</taxon>
        <taxon>Liliopsida</taxon>
        <taxon>Zosteraceae</taxon>
        <taxon>Zostera</taxon>
    </lineage>
</organism>
<dbReference type="AlphaFoldDB" id="A0A0K9PNP8"/>
<dbReference type="InterPro" id="IPR010658">
    <property type="entry name" value="Nodulin-like"/>
</dbReference>
<keyword evidence="2 5" id="KW-0812">Transmembrane</keyword>
<feature type="transmembrane region" description="Helical" evidence="5">
    <location>
        <begin position="64"/>
        <end position="84"/>
    </location>
</feature>
<evidence type="ECO:0000313" key="9">
    <source>
        <dbReference type="Proteomes" id="UP000036987"/>
    </source>
</evidence>
<sequence length="393" mass="44293">MWVFLFMGGNSTTWMNTAVLVTCMRNFRRNRGRVSGILKGYVGLSTAIFTDISGALLISNNPSYFLLMLSVVHAVVCLAAMLFLHVVVEEEEAQQQKQEKNDYFCIFEIIAVVVAVYLVTYKFSSEYILAAYFAAGLLLLLVAPLGLPIYLIFSNYKKTPLIYGDMEKRVEEKDKIIARRNDRPPELGEDHSFLEVIKTSEFWVVFISFFLAMGMGLAVQNNMEKMGSAMGHADVSLLVSLISRISSGVVSEYFIRILASPRPVWNATSQFLMFLGYLIMVFINHNISVPRFLFVGSIIVRFCSGIRLTVTVTTVSELFGLKYFGLMYNIFILNLHLGSFLFSNLLATQTAVGGNTCVDSHCYRLLFIIYIGSNIFRSDCFGQFTHHQNHAIV</sequence>
<keyword evidence="4 5" id="KW-0472">Membrane</keyword>
<evidence type="ECO:0000256" key="3">
    <source>
        <dbReference type="ARBA" id="ARBA00022989"/>
    </source>
</evidence>
<dbReference type="InterPro" id="IPR056555">
    <property type="entry name" value="NFD4_C"/>
</dbReference>
<dbReference type="Pfam" id="PF23262">
    <property type="entry name" value="NFD4_C"/>
    <property type="match status" value="1"/>
</dbReference>
<keyword evidence="9" id="KW-1185">Reference proteome</keyword>
<dbReference type="STRING" id="29655.A0A0K9PNP8"/>
<evidence type="ECO:0000256" key="4">
    <source>
        <dbReference type="ARBA" id="ARBA00023136"/>
    </source>
</evidence>
<feature type="transmembrane region" description="Helical" evidence="5">
    <location>
        <begin position="293"/>
        <end position="314"/>
    </location>
</feature>
<comment type="caution">
    <text evidence="8">The sequence shown here is derived from an EMBL/GenBank/DDBJ whole genome shotgun (WGS) entry which is preliminary data.</text>
</comment>
<comment type="subcellular location">
    <subcellularLocation>
        <location evidence="1">Membrane</location>
        <topology evidence="1">Multi-pass membrane protein</topology>
    </subcellularLocation>
</comment>
<feature type="transmembrane region" description="Helical" evidence="5">
    <location>
        <begin position="326"/>
        <end position="347"/>
    </location>
</feature>
<evidence type="ECO:0000256" key="2">
    <source>
        <dbReference type="ARBA" id="ARBA00022692"/>
    </source>
</evidence>